<evidence type="ECO:0000256" key="1">
    <source>
        <dbReference type="ARBA" id="ARBA00001974"/>
    </source>
</evidence>
<dbReference type="EMBL" id="WJBU01000030">
    <property type="protein sequence ID" value="MRD49704.1"/>
    <property type="molecule type" value="Genomic_DNA"/>
</dbReference>
<dbReference type="SUPFAM" id="SSF51905">
    <property type="entry name" value="FAD/NAD(P)-binding domain"/>
    <property type="match status" value="1"/>
</dbReference>
<name>A0A844B0B4_9BURK</name>
<feature type="domain" description="FAD-binding" evidence="4">
    <location>
        <begin position="8"/>
        <end position="377"/>
    </location>
</feature>
<keyword evidence="3" id="KW-0274">FAD</keyword>
<accession>A0A844B0B4</accession>
<dbReference type="InterPro" id="IPR002938">
    <property type="entry name" value="FAD-bd"/>
</dbReference>
<evidence type="ECO:0000313" key="5">
    <source>
        <dbReference type="EMBL" id="MRD49704.1"/>
    </source>
</evidence>
<evidence type="ECO:0000256" key="3">
    <source>
        <dbReference type="ARBA" id="ARBA00022827"/>
    </source>
</evidence>
<dbReference type="GO" id="GO:0071949">
    <property type="term" value="F:FAD binding"/>
    <property type="evidence" value="ECO:0007669"/>
    <property type="project" value="InterPro"/>
</dbReference>
<proteinExistence type="predicted"/>
<keyword evidence="6" id="KW-1185">Reference proteome</keyword>
<dbReference type="Pfam" id="PF01494">
    <property type="entry name" value="FAD_binding_3"/>
    <property type="match status" value="1"/>
</dbReference>
<evidence type="ECO:0000256" key="2">
    <source>
        <dbReference type="ARBA" id="ARBA00022630"/>
    </source>
</evidence>
<dbReference type="Gene3D" id="3.30.9.10">
    <property type="entry name" value="D-Amino Acid Oxidase, subunit A, domain 2"/>
    <property type="match status" value="1"/>
</dbReference>
<protein>
    <submittedName>
        <fullName evidence="5">Aromatic ring hydroxylase</fullName>
    </submittedName>
</protein>
<dbReference type="PRINTS" id="PR00420">
    <property type="entry name" value="RNGMNOXGNASE"/>
</dbReference>
<dbReference type="Gene3D" id="3.50.50.60">
    <property type="entry name" value="FAD/NAD(P)-binding domain"/>
    <property type="match status" value="1"/>
</dbReference>
<dbReference type="Gene3D" id="3.40.30.120">
    <property type="match status" value="1"/>
</dbReference>
<gene>
    <name evidence="5" type="ORF">GHT07_20745</name>
</gene>
<dbReference type="AlphaFoldDB" id="A0A844B0B4"/>
<sequence>MHNNPIDIPVLIVGAGGFGLSASIFLADAGIESLVVERHPGPPINPKARYLNQRTMEIFRQHAIADRIYERSIPIDNFHRISWRTSLAGDGPLDRRTFYTTEAMGGGGLTDYAKDSPCPSTIYPQMRLEPLLKAVHEQRGGRLLYNHEFKALDQEPDGVVATVVDRATGKEIRVRAKYVVAADGGKTVGPMLGAKMEGVRDIASMVTVYFKADLSDWIDDDHVMSWWFCNPDSGGSWSSGVLGKLGPTRFDRHSEEWMFHFGFRPDDPEQFEDAMLLPRIRDLLRLPDFEPEILAVGRWKAEGVLVDRFRFGRVFLGGDAAHRHPPTTGLGLNSAVQDAQNLAWKLALVLRGHAPDALLDTYEEERRPVAKRNVDWALLTLNNHQLTDAAIGLVRTDPETSKRNFGALFAPTDDGASRRARLEHVMGVHAMEYQAHDLELGYSYASQSIQPDCSPPPPRDPWGRKFVPVARPGHRIPHVWVRKEEGVSVSSLDLVRPGRFLLLVAQSEAAWEQAAAQVLRTHGVAVDVAAISPDSRLSDAEHAWRDVAGIGPRGVVLVRPDQHVAWRAEIESGREAQALVAAVGSVLCRQERGTDAVEQALVRESSGVPG</sequence>
<keyword evidence="2" id="KW-0285">Flavoprotein</keyword>
<dbReference type="InterPro" id="IPR050641">
    <property type="entry name" value="RIFMO-like"/>
</dbReference>
<comment type="cofactor">
    <cofactor evidence="1">
        <name>FAD</name>
        <dbReference type="ChEBI" id="CHEBI:57692"/>
    </cofactor>
</comment>
<dbReference type="Pfam" id="PF21274">
    <property type="entry name" value="Rng_hyd_C"/>
    <property type="match status" value="1"/>
</dbReference>
<organism evidence="5 6">
    <name type="scientific">Caenimonas koreensis DSM 17982</name>
    <dbReference type="NCBI Taxonomy" id="1121255"/>
    <lineage>
        <taxon>Bacteria</taxon>
        <taxon>Pseudomonadati</taxon>
        <taxon>Pseudomonadota</taxon>
        <taxon>Betaproteobacteria</taxon>
        <taxon>Burkholderiales</taxon>
        <taxon>Comamonadaceae</taxon>
        <taxon>Caenimonas</taxon>
    </lineage>
</organism>
<dbReference type="PANTHER" id="PTHR43004:SF19">
    <property type="entry name" value="BINDING MONOOXYGENASE, PUTATIVE (JCVI)-RELATED"/>
    <property type="match status" value="1"/>
</dbReference>
<dbReference type="InterPro" id="IPR036188">
    <property type="entry name" value="FAD/NAD-bd_sf"/>
</dbReference>
<evidence type="ECO:0000259" key="4">
    <source>
        <dbReference type="Pfam" id="PF01494"/>
    </source>
</evidence>
<reference evidence="5 6" key="1">
    <citation type="submission" date="2019-11" db="EMBL/GenBank/DDBJ databases">
        <title>Caenimonas koreensis gen. nov., sp. nov., isolated from activated sludge.</title>
        <authorList>
            <person name="Seung H.R."/>
        </authorList>
    </citation>
    <scope>NUCLEOTIDE SEQUENCE [LARGE SCALE GENOMIC DNA]</scope>
    <source>
        <strain evidence="5 6">EMB320</strain>
    </source>
</reference>
<dbReference type="GO" id="GO:0016709">
    <property type="term" value="F:oxidoreductase activity, acting on paired donors, with incorporation or reduction of molecular oxygen, NAD(P)H as one donor, and incorporation of one atom of oxygen"/>
    <property type="evidence" value="ECO:0007669"/>
    <property type="project" value="UniProtKB-ARBA"/>
</dbReference>
<dbReference type="OrthoDB" id="3443359at2"/>
<dbReference type="Proteomes" id="UP000487350">
    <property type="component" value="Unassembled WGS sequence"/>
</dbReference>
<dbReference type="PANTHER" id="PTHR43004">
    <property type="entry name" value="TRK SYSTEM POTASSIUM UPTAKE PROTEIN"/>
    <property type="match status" value="1"/>
</dbReference>
<evidence type="ECO:0000313" key="6">
    <source>
        <dbReference type="Proteomes" id="UP000487350"/>
    </source>
</evidence>
<dbReference type="RefSeq" id="WP_153586997.1">
    <property type="nucleotide sequence ID" value="NZ_WJBU01000030.1"/>
</dbReference>
<comment type="caution">
    <text evidence="5">The sequence shown here is derived from an EMBL/GenBank/DDBJ whole genome shotgun (WGS) entry which is preliminary data.</text>
</comment>